<dbReference type="EMBL" id="JBBNAG010000002">
    <property type="protein sequence ID" value="KAK9157963.1"/>
    <property type="molecule type" value="Genomic_DNA"/>
</dbReference>
<reference evidence="1 2" key="1">
    <citation type="submission" date="2024-01" db="EMBL/GenBank/DDBJ databases">
        <title>Genome assemblies of Stephania.</title>
        <authorList>
            <person name="Yang L."/>
        </authorList>
    </citation>
    <scope>NUCLEOTIDE SEQUENCE [LARGE SCALE GENOMIC DNA]</scope>
    <source>
        <strain evidence="1">JXDWG</strain>
        <tissue evidence="1">Leaf</tissue>
    </source>
</reference>
<comment type="caution">
    <text evidence="1">The sequence shown here is derived from an EMBL/GenBank/DDBJ whole genome shotgun (WGS) entry which is preliminary data.</text>
</comment>
<protein>
    <submittedName>
        <fullName evidence="1">Uncharacterized protein</fullName>
    </submittedName>
</protein>
<keyword evidence="2" id="KW-1185">Reference proteome</keyword>
<sequence length="54" mass="6281">MYCHEFQCCREHSLIVKLFQFCIYSQINGSLFEQIGLINVLDSMFGPDPVLSHE</sequence>
<evidence type="ECO:0000313" key="2">
    <source>
        <dbReference type="Proteomes" id="UP001419268"/>
    </source>
</evidence>
<name>A0AAP0KSN1_9MAGN</name>
<proteinExistence type="predicted"/>
<dbReference type="AlphaFoldDB" id="A0AAP0KSN1"/>
<organism evidence="1 2">
    <name type="scientific">Stephania cephalantha</name>
    <dbReference type="NCBI Taxonomy" id="152367"/>
    <lineage>
        <taxon>Eukaryota</taxon>
        <taxon>Viridiplantae</taxon>
        <taxon>Streptophyta</taxon>
        <taxon>Embryophyta</taxon>
        <taxon>Tracheophyta</taxon>
        <taxon>Spermatophyta</taxon>
        <taxon>Magnoliopsida</taxon>
        <taxon>Ranunculales</taxon>
        <taxon>Menispermaceae</taxon>
        <taxon>Menispermoideae</taxon>
        <taxon>Cissampelideae</taxon>
        <taxon>Stephania</taxon>
    </lineage>
</organism>
<gene>
    <name evidence="1" type="ORF">Scep_004537</name>
</gene>
<evidence type="ECO:0000313" key="1">
    <source>
        <dbReference type="EMBL" id="KAK9157963.1"/>
    </source>
</evidence>
<dbReference type="Proteomes" id="UP001419268">
    <property type="component" value="Unassembled WGS sequence"/>
</dbReference>
<accession>A0AAP0KSN1</accession>